<evidence type="ECO:0000256" key="2">
    <source>
        <dbReference type="ARBA" id="ARBA00022801"/>
    </source>
</evidence>
<dbReference type="RefSeq" id="WP_341598385.1">
    <property type="nucleotide sequence ID" value="NZ_JBAKAZ010000047.1"/>
</dbReference>
<dbReference type="Pfam" id="PF00293">
    <property type="entry name" value="NUDIX"/>
    <property type="match status" value="1"/>
</dbReference>
<dbReference type="PANTHER" id="PTHR43046:SF14">
    <property type="entry name" value="MUTT_NUDIX FAMILY PROTEIN"/>
    <property type="match status" value="1"/>
</dbReference>
<dbReference type="CDD" id="cd04690">
    <property type="entry name" value="NUDIX_Hydrolase"/>
    <property type="match status" value="1"/>
</dbReference>
<evidence type="ECO:0000313" key="5">
    <source>
        <dbReference type="Proteomes" id="UP001369082"/>
    </source>
</evidence>
<dbReference type="Gene3D" id="3.90.79.10">
    <property type="entry name" value="Nucleoside Triphosphate Pyrophosphohydrolase"/>
    <property type="match status" value="1"/>
</dbReference>
<keyword evidence="2" id="KW-0378">Hydrolase</keyword>
<name>A0ABU9GSF2_9GAMM</name>
<evidence type="ECO:0000256" key="1">
    <source>
        <dbReference type="ARBA" id="ARBA00001946"/>
    </source>
</evidence>
<proteinExistence type="predicted"/>
<accession>A0ABU9GSF2</accession>
<dbReference type="EMBL" id="JBAKAZ010000047">
    <property type="protein sequence ID" value="MEL0630259.1"/>
    <property type="molecule type" value="Genomic_DNA"/>
</dbReference>
<reference evidence="4 5" key="1">
    <citation type="submission" date="2024-02" db="EMBL/GenBank/DDBJ databases">
        <title>Bacteria isolated from the canopy kelp, Nereocystis luetkeana.</title>
        <authorList>
            <person name="Pfister C.A."/>
            <person name="Younker I.T."/>
            <person name="Light S.H."/>
        </authorList>
    </citation>
    <scope>NUCLEOTIDE SEQUENCE [LARGE SCALE GENOMIC DNA]</scope>
    <source>
        <strain evidence="4 5">TI.1.05</strain>
    </source>
</reference>
<sequence length="133" mass="14909">MNKVIDKLAWLYIADNKLLHARSKNKVLFYLPGGKRETGETDQQALTREIKEEVSVDLIASSIKYAETFEAPADGENADVTVKLTCYFADFEGQLTPAAEIADIKFIDVQNKALCSLGSIKVIEWLKSQELLR</sequence>
<organism evidence="4 5">
    <name type="scientific">Psychromonas aquatilis</name>
    <dbReference type="NCBI Taxonomy" id="2005072"/>
    <lineage>
        <taxon>Bacteria</taxon>
        <taxon>Pseudomonadati</taxon>
        <taxon>Pseudomonadota</taxon>
        <taxon>Gammaproteobacteria</taxon>
        <taxon>Alteromonadales</taxon>
        <taxon>Psychromonadaceae</taxon>
        <taxon>Psychromonas</taxon>
    </lineage>
</organism>
<dbReference type="PANTHER" id="PTHR43046">
    <property type="entry name" value="GDP-MANNOSE MANNOSYL HYDROLASE"/>
    <property type="match status" value="1"/>
</dbReference>
<keyword evidence="5" id="KW-1185">Reference proteome</keyword>
<evidence type="ECO:0000313" key="4">
    <source>
        <dbReference type="EMBL" id="MEL0630259.1"/>
    </source>
</evidence>
<dbReference type="InterPro" id="IPR000086">
    <property type="entry name" value="NUDIX_hydrolase_dom"/>
</dbReference>
<dbReference type="PROSITE" id="PS51462">
    <property type="entry name" value="NUDIX"/>
    <property type="match status" value="1"/>
</dbReference>
<evidence type="ECO:0000259" key="3">
    <source>
        <dbReference type="PROSITE" id="PS51462"/>
    </source>
</evidence>
<gene>
    <name evidence="4" type="ORF">V6256_11640</name>
</gene>
<protein>
    <submittedName>
        <fullName evidence="4">NUDIX domain-containing protein</fullName>
    </submittedName>
</protein>
<comment type="caution">
    <text evidence="4">The sequence shown here is derived from an EMBL/GenBank/DDBJ whole genome shotgun (WGS) entry which is preliminary data.</text>
</comment>
<dbReference type="SUPFAM" id="SSF55811">
    <property type="entry name" value="Nudix"/>
    <property type="match status" value="1"/>
</dbReference>
<dbReference type="Proteomes" id="UP001369082">
    <property type="component" value="Unassembled WGS sequence"/>
</dbReference>
<feature type="domain" description="Nudix hydrolase" evidence="3">
    <location>
        <begin position="1"/>
        <end position="128"/>
    </location>
</feature>
<comment type="cofactor">
    <cofactor evidence="1">
        <name>Mg(2+)</name>
        <dbReference type="ChEBI" id="CHEBI:18420"/>
    </cofactor>
</comment>
<dbReference type="InterPro" id="IPR015797">
    <property type="entry name" value="NUDIX_hydrolase-like_dom_sf"/>
</dbReference>